<keyword evidence="4" id="KW-1185">Reference proteome</keyword>
<evidence type="ECO:0000313" key="4">
    <source>
        <dbReference type="Proteomes" id="UP001189429"/>
    </source>
</evidence>
<feature type="region of interest" description="Disordered" evidence="1">
    <location>
        <begin position="510"/>
        <end position="540"/>
    </location>
</feature>
<reference evidence="3" key="1">
    <citation type="submission" date="2023-10" db="EMBL/GenBank/DDBJ databases">
        <authorList>
            <person name="Chen Y."/>
            <person name="Shah S."/>
            <person name="Dougan E. K."/>
            <person name="Thang M."/>
            <person name="Chan C."/>
        </authorList>
    </citation>
    <scope>NUCLEOTIDE SEQUENCE [LARGE SCALE GENOMIC DNA]</scope>
</reference>
<dbReference type="Gene3D" id="3.60.10.10">
    <property type="entry name" value="Endonuclease/exonuclease/phosphatase"/>
    <property type="match status" value="1"/>
</dbReference>
<feature type="non-terminal residue" evidence="3">
    <location>
        <position position="1"/>
    </location>
</feature>
<feature type="region of interest" description="Disordered" evidence="1">
    <location>
        <begin position="593"/>
        <end position="614"/>
    </location>
</feature>
<feature type="region of interest" description="Disordered" evidence="1">
    <location>
        <begin position="210"/>
        <end position="244"/>
    </location>
</feature>
<gene>
    <name evidence="3" type="ORF">PCOR1329_LOCUS85351</name>
</gene>
<dbReference type="EMBL" id="CAUYUJ010022589">
    <property type="protein sequence ID" value="CAK0911492.1"/>
    <property type="molecule type" value="Genomic_DNA"/>
</dbReference>
<comment type="caution">
    <text evidence="3">The sequence shown here is derived from an EMBL/GenBank/DDBJ whole genome shotgun (WGS) entry which is preliminary data.</text>
</comment>
<evidence type="ECO:0000259" key="2">
    <source>
        <dbReference type="Pfam" id="PF03372"/>
    </source>
</evidence>
<dbReference type="Proteomes" id="UP001189429">
    <property type="component" value="Unassembled WGS sequence"/>
</dbReference>
<organism evidence="3 4">
    <name type="scientific">Prorocentrum cordatum</name>
    <dbReference type="NCBI Taxonomy" id="2364126"/>
    <lineage>
        <taxon>Eukaryota</taxon>
        <taxon>Sar</taxon>
        <taxon>Alveolata</taxon>
        <taxon>Dinophyceae</taxon>
        <taxon>Prorocentrales</taxon>
        <taxon>Prorocentraceae</taxon>
        <taxon>Prorocentrum</taxon>
    </lineage>
</organism>
<sequence length="816" mass="91679">AKEAHVMACTERIKAKKDHEDAVQSLASTVHRRPADDTTTSDGKKVIFTLDMSLLNEGLDQLDEEKRRELEGHRAALDTAYQTMVAEDAKVREMWAKIEEIKACPHKRARVEAARAEEAPVQQVVKEQPDVAMAGDEEQTVESIAVPGLDKTDPELLAATLEQSIADARSRLPAPQRRQRPPVAPAAARPWLRQLLLLLLAALAELPNRAEGAERPPRGPSGEGGRLPSGDEADGGAGAQAAEALRQEAASMQCTKRQRCTDATVFFSNITKWGPQARGFMRAQAEGYDIVGLVETHANENETSKARSDLSRDGWKLLGTPARLTGRSATGSSGGEWILAKKQIQTTSFEAWREAGRNKSGQDPFEGFCPTCWHLKSGNIVIVSAYLLPQLGFKEANQRTLVRLGAFLRQLRNPWVVLGDWNITPDEWDKTQWLTKLNAERLLVENCTATCNRGSGSTIDYALVSRGTAAHLKLQAVEEVPWKDHIGLKLMIKDGKQRWWHRKLDIAHELPTVPRPKKQADPNSKRQRGLQKAKEERRARLHEHMQAAFDEMYDDLDDDDDGREAAPTTSFNIPVQVWEEASAALDGRGLTPGKAAWQRPAAPPTATLRSKQSKHHFLLTRDPLGQQKIDSHFARWITTLELATLQHHEIDTDKQDAYMGRGRGYAIKWVRTSATPARAHLRDPHLEWWRIAVTLLKRYEMLRRTERITEATSCNGKIVEIMQKAEEMQIHEVFNKDDGEEFGNWKAMMMTLQTIPVEEVAPVIETSEKYQGRAVGQALTKSRKAFQSWAIKMWNEAPRHLHNMVKDPRPETVEKI</sequence>
<name>A0ABN9YJV0_9DINO</name>
<evidence type="ECO:0000256" key="1">
    <source>
        <dbReference type="SAM" id="MobiDB-lite"/>
    </source>
</evidence>
<proteinExistence type="predicted"/>
<dbReference type="InterPro" id="IPR036691">
    <property type="entry name" value="Endo/exonu/phosph_ase_sf"/>
</dbReference>
<protein>
    <recommendedName>
        <fullName evidence="2">Endonuclease/exonuclease/phosphatase domain-containing protein</fullName>
    </recommendedName>
</protein>
<dbReference type="InterPro" id="IPR005135">
    <property type="entry name" value="Endo/exonuclease/phosphatase"/>
</dbReference>
<dbReference type="SUPFAM" id="SSF56219">
    <property type="entry name" value="DNase I-like"/>
    <property type="match status" value="1"/>
</dbReference>
<feature type="domain" description="Endonuclease/exonuclease/phosphatase" evidence="2">
    <location>
        <begin position="285"/>
        <end position="470"/>
    </location>
</feature>
<dbReference type="Pfam" id="PF03372">
    <property type="entry name" value="Exo_endo_phos"/>
    <property type="match status" value="1"/>
</dbReference>
<accession>A0ABN9YJV0</accession>
<evidence type="ECO:0000313" key="3">
    <source>
        <dbReference type="EMBL" id="CAK0911492.1"/>
    </source>
</evidence>